<dbReference type="Proteomes" id="UP001066276">
    <property type="component" value="Chromosome 1_2"/>
</dbReference>
<keyword evidence="2" id="KW-1185">Reference proteome</keyword>
<organism evidence="1 2">
    <name type="scientific">Pleurodeles waltl</name>
    <name type="common">Iberian ribbed newt</name>
    <dbReference type="NCBI Taxonomy" id="8319"/>
    <lineage>
        <taxon>Eukaryota</taxon>
        <taxon>Metazoa</taxon>
        <taxon>Chordata</taxon>
        <taxon>Craniata</taxon>
        <taxon>Vertebrata</taxon>
        <taxon>Euteleostomi</taxon>
        <taxon>Amphibia</taxon>
        <taxon>Batrachia</taxon>
        <taxon>Caudata</taxon>
        <taxon>Salamandroidea</taxon>
        <taxon>Salamandridae</taxon>
        <taxon>Pleurodelinae</taxon>
        <taxon>Pleurodeles</taxon>
    </lineage>
</organism>
<dbReference type="AlphaFoldDB" id="A0AAV7W7T2"/>
<evidence type="ECO:0000313" key="1">
    <source>
        <dbReference type="EMBL" id="KAJ1209443.1"/>
    </source>
</evidence>
<name>A0AAV7W7T2_PLEWA</name>
<reference evidence="1" key="1">
    <citation type="journal article" date="2022" name="bioRxiv">
        <title>Sequencing and chromosome-scale assembly of the giantPleurodeles waltlgenome.</title>
        <authorList>
            <person name="Brown T."/>
            <person name="Elewa A."/>
            <person name="Iarovenko S."/>
            <person name="Subramanian E."/>
            <person name="Araus A.J."/>
            <person name="Petzold A."/>
            <person name="Susuki M."/>
            <person name="Suzuki K.-i.T."/>
            <person name="Hayashi T."/>
            <person name="Toyoda A."/>
            <person name="Oliveira C."/>
            <person name="Osipova E."/>
            <person name="Leigh N.D."/>
            <person name="Simon A."/>
            <person name="Yun M.H."/>
        </authorList>
    </citation>
    <scope>NUCLEOTIDE SEQUENCE</scope>
    <source>
        <strain evidence="1">20211129_DDA</strain>
        <tissue evidence="1">Liver</tissue>
    </source>
</reference>
<sequence length="75" mass="8354">MSRSSTAAVVFTGGRDGTVEAVHYTASEEVGLEEYVFSVNSFLFFFFSCVGFSDLRGTVRELMEVRGNKKKKNTE</sequence>
<proteinExistence type="predicted"/>
<comment type="caution">
    <text evidence="1">The sequence shown here is derived from an EMBL/GenBank/DDBJ whole genome shotgun (WGS) entry which is preliminary data.</text>
</comment>
<dbReference type="EMBL" id="JANPWB010000002">
    <property type="protein sequence ID" value="KAJ1209443.1"/>
    <property type="molecule type" value="Genomic_DNA"/>
</dbReference>
<protein>
    <submittedName>
        <fullName evidence="1">Uncharacterized protein</fullName>
    </submittedName>
</protein>
<accession>A0AAV7W7T2</accession>
<gene>
    <name evidence="1" type="ORF">NDU88_004821</name>
</gene>
<evidence type="ECO:0000313" key="2">
    <source>
        <dbReference type="Proteomes" id="UP001066276"/>
    </source>
</evidence>